<keyword evidence="9" id="KW-1015">Disulfide bond</keyword>
<dbReference type="PANTHER" id="PTHR11923">
    <property type="entry name" value="SCAVENGER RECEPTOR CLASS B TYPE-1 SR-B1"/>
    <property type="match status" value="1"/>
</dbReference>
<keyword evidence="5" id="KW-0812">Transmembrane</keyword>
<proteinExistence type="inferred from homology"/>
<evidence type="ECO:0000256" key="4">
    <source>
        <dbReference type="ARBA" id="ARBA00022606"/>
    </source>
</evidence>
<accession>A0A7R9G600</accession>
<keyword evidence="3" id="KW-1003">Cell membrane</keyword>
<keyword evidence="7" id="KW-1133">Transmembrane helix</keyword>
<dbReference type="GO" id="GO:0007608">
    <property type="term" value="P:sensory perception of smell"/>
    <property type="evidence" value="ECO:0007669"/>
    <property type="project" value="UniProtKB-KW"/>
</dbReference>
<dbReference type="EMBL" id="OC009146">
    <property type="protein sequence ID" value="CAD7267412.1"/>
    <property type="molecule type" value="Genomic_DNA"/>
</dbReference>
<dbReference type="AlphaFoldDB" id="A0A7R9G600"/>
<name>A0A7R9G600_TIMSH</name>
<organism evidence="12">
    <name type="scientific">Timema shepardi</name>
    <name type="common">Walking stick</name>
    <dbReference type="NCBI Taxonomy" id="629360"/>
    <lineage>
        <taxon>Eukaryota</taxon>
        <taxon>Metazoa</taxon>
        <taxon>Ecdysozoa</taxon>
        <taxon>Arthropoda</taxon>
        <taxon>Hexapoda</taxon>
        <taxon>Insecta</taxon>
        <taxon>Pterygota</taxon>
        <taxon>Neoptera</taxon>
        <taxon>Polyneoptera</taxon>
        <taxon>Phasmatodea</taxon>
        <taxon>Timematodea</taxon>
        <taxon>Timematoidea</taxon>
        <taxon>Timematidae</taxon>
        <taxon>Timema</taxon>
    </lineage>
</organism>
<evidence type="ECO:0000256" key="7">
    <source>
        <dbReference type="ARBA" id="ARBA00022989"/>
    </source>
</evidence>
<comment type="subcellular location">
    <subcellularLocation>
        <location evidence="1">Cell membrane</location>
        <topology evidence="1">Multi-pass membrane protein</topology>
    </subcellularLocation>
</comment>
<evidence type="ECO:0000256" key="8">
    <source>
        <dbReference type="ARBA" id="ARBA00023136"/>
    </source>
</evidence>
<keyword evidence="8" id="KW-0472">Membrane</keyword>
<reference evidence="12" key="1">
    <citation type="submission" date="2020-11" db="EMBL/GenBank/DDBJ databases">
        <authorList>
            <person name="Tran Van P."/>
        </authorList>
    </citation>
    <scope>NUCLEOTIDE SEQUENCE</scope>
</reference>
<sequence>MQHSRNTLDYREYRERVDIQKHEDGTISFQLRTTFLFNQEKSGDVSLDEVVTLVHFVILASATKVKKQYPFALKMMNPMVAEIFNAPDYIFLTGTAREILFDGVTVVNCTEPLSPTAEMLCDQLAGIMPETVRNTEPGIFKFSFYHHVSFILFAPYSIKPSCTFWLHDMINILIFQRNGTVKGRYRVDRGISDPRNLGRIVEYEGRKNVTAWSQEQSLSLEFKNEGIYKDVAVRKYGNSPQTFEDPDVDESNKCFCTGKGRKRQCLKRGVLDLTDCQGEI</sequence>
<evidence type="ECO:0000256" key="9">
    <source>
        <dbReference type="ARBA" id="ARBA00023157"/>
    </source>
</evidence>
<keyword evidence="6" id="KW-0552">Olfaction</keyword>
<evidence type="ECO:0000256" key="10">
    <source>
        <dbReference type="ARBA" id="ARBA00023170"/>
    </source>
</evidence>
<dbReference type="PANTHER" id="PTHR11923:SF69">
    <property type="entry name" value="SENSORY NEURON MEMBRANE PROTEIN 1"/>
    <property type="match status" value="1"/>
</dbReference>
<comment type="similarity">
    <text evidence="2">Belongs to the CD36 family.</text>
</comment>
<keyword evidence="4" id="KW-0716">Sensory transduction</keyword>
<dbReference type="Pfam" id="PF01130">
    <property type="entry name" value="CD36"/>
    <property type="match status" value="2"/>
</dbReference>
<evidence type="ECO:0000313" key="12">
    <source>
        <dbReference type="EMBL" id="CAD7267412.1"/>
    </source>
</evidence>
<evidence type="ECO:0000256" key="3">
    <source>
        <dbReference type="ARBA" id="ARBA00022475"/>
    </source>
</evidence>
<keyword evidence="10" id="KW-0675">Receptor</keyword>
<dbReference type="GO" id="GO:0005886">
    <property type="term" value="C:plasma membrane"/>
    <property type="evidence" value="ECO:0007669"/>
    <property type="project" value="UniProtKB-SubCell"/>
</dbReference>
<evidence type="ECO:0000256" key="2">
    <source>
        <dbReference type="ARBA" id="ARBA00010532"/>
    </source>
</evidence>
<dbReference type="GO" id="GO:0005737">
    <property type="term" value="C:cytoplasm"/>
    <property type="evidence" value="ECO:0007669"/>
    <property type="project" value="TreeGrafter"/>
</dbReference>
<gene>
    <name evidence="12" type="ORF">TSIB3V08_LOCUS11418</name>
</gene>
<evidence type="ECO:0000256" key="5">
    <source>
        <dbReference type="ARBA" id="ARBA00022692"/>
    </source>
</evidence>
<evidence type="ECO:0000256" key="11">
    <source>
        <dbReference type="ARBA" id="ARBA00023180"/>
    </source>
</evidence>
<protein>
    <submittedName>
        <fullName evidence="12">Uncharacterized protein</fullName>
    </submittedName>
</protein>
<keyword evidence="11" id="KW-0325">Glycoprotein</keyword>
<dbReference type="InterPro" id="IPR002159">
    <property type="entry name" value="CD36_fam"/>
</dbReference>
<evidence type="ECO:0000256" key="1">
    <source>
        <dbReference type="ARBA" id="ARBA00004651"/>
    </source>
</evidence>
<evidence type="ECO:0000256" key="6">
    <source>
        <dbReference type="ARBA" id="ARBA00022725"/>
    </source>
</evidence>
<dbReference type="GO" id="GO:0005044">
    <property type="term" value="F:scavenger receptor activity"/>
    <property type="evidence" value="ECO:0007669"/>
    <property type="project" value="TreeGrafter"/>
</dbReference>